<feature type="domain" description="MacB-like periplasmic core" evidence="8">
    <location>
        <begin position="30"/>
        <end position="225"/>
    </location>
</feature>
<dbReference type="AlphaFoldDB" id="A0A9D0ZBR3"/>
<dbReference type="PANTHER" id="PTHR30287:SF1">
    <property type="entry name" value="INNER MEMBRANE PROTEIN"/>
    <property type="match status" value="1"/>
</dbReference>
<reference evidence="9" key="2">
    <citation type="journal article" date="2021" name="PeerJ">
        <title>Extensive microbial diversity within the chicken gut microbiome revealed by metagenomics and culture.</title>
        <authorList>
            <person name="Gilroy R."/>
            <person name="Ravi A."/>
            <person name="Getino M."/>
            <person name="Pursley I."/>
            <person name="Horton D.L."/>
            <person name="Alikhan N.F."/>
            <person name="Baker D."/>
            <person name="Gharbi K."/>
            <person name="Hall N."/>
            <person name="Watson M."/>
            <person name="Adriaenssens E.M."/>
            <person name="Foster-Nyarko E."/>
            <person name="Jarju S."/>
            <person name="Secka A."/>
            <person name="Antonio M."/>
            <person name="Oren A."/>
            <person name="Chaudhuri R.R."/>
            <person name="La Ragione R."/>
            <person name="Hildebrand F."/>
            <person name="Pallen M.J."/>
        </authorList>
    </citation>
    <scope>NUCLEOTIDE SEQUENCE</scope>
    <source>
        <strain evidence="9">ChiSxjej2B14-6234</strain>
    </source>
</reference>
<name>A0A9D0ZBR3_9FIRM</name>
<comment type="caution">
    <text evidence="9">The sequence shown here is derived from an EMBL/GenBank/DDBJ whole genome shotgun (WGS) entry which is preliminary data.</text>
</comment>
<keyword evidence="2" id="KW-1003">Cell membrane</keyword>
<reference evidence="9" key="1">
    <citation type="submission" date="2020-10" db="EMBL/GenBank/DDBJ databases">
        <authorList>
            <person name="Gilroy R."/>
        </authorList>
    </citation>
    <scope>NUCLEOTIDE SEQUENCE</scope>
    <source>
        <strain evidence="9">ChiSxjej2B14-6234</strain>
    </source>
</reference>
<dbReference type="InterPro" id="IPR025857">
    <property type="entry name" value="MacB_PCD"/>
</dbReference>
<dbReference type="InterPro" id="IPR003838">
    <property type="entry name" value="ABC3_permease_C"/>
</dbReference>
<evidence type="ECO:0000259" key="8">
    <source>
        <dbReference type="Pfam" id="PF12704"/>
    </source>
</evidence>
<protein>
    <submittedName>
        <fullName evidence="9">FtsX-like permease family protein</fullName>
    </submittedName>
</protein>
<feature type="transmembrane region" description="Helical" evidence="6">
    <location>
        <begin position="731"/>
        <end position="752"/>
    </location>
</feature>
<proteinExistence type="predicted"/>
<evidence type="ECO:0000313" key="10">
    <source>
        <dbReference type="Proteomes" id="UP000886887"/>
    </source>
</evidence>
<sequence>MVRGNMLRRKLLRDMWRSKLQFVSMLLLCALGTWVFTGLDAAWRMLDRTIETYYEEQNLADFWVQLPGADREALRRLERLPGVERVQMRVNVEMDTDLPSEATLQVLGYDGEAQINAPLLREGEALAAHDGRGLLLEEQFARANGIEVGDTLRLRLDGFEQTFTVRALALSPEYLITTKDVSPDPLHYGFAMANMDALSPLPASELLVDLAPDADADAVRARIEELYPYALIVDQQANASTQRARNDVEIFRKLSYVFPLLAFGVSSLIVLTTITRLIDGQRTQMGTLGALGYGGGRVARHYLNYAFYPSLAGALLGLGVGLITLPDMLWDMEAAHFVFPYRLWAPVSTAAWCVCGLSVALSCAVCLLAYRKAAREVTAALLRPKPPRVGSRVLLERCTGLWRRLGFNTKMVVRNLFRNKLRAAMLLVGILCCNMLIITSLGLEDSVRFFVGAYYDGTIQYDLRADLTDEAGTAESYYSRLEAGRVEAIMEKTVSLRGPQEARTTTLTVVEPDQQLLYLGEGRTYTPVCAQGVAVTQKMCQTLGIGVGDEVEIWLPGDDAPVRTQVAQVVYVNVGQGAYMTRTQWEALGKGAFTPTALLLQAPSAGCEAKLEQMDEVEAIKDPDEQHEQNLQVLQSLTAIFNLMSGAALGLAFVICYNMGILNFMEREREYATLKVLGYHQREIKRLMVRENNWITALGVLLGVGPGIWLTDVVMRSVESEQMVYGVHVELQSILIASVVTFAFSRFVQWLLTRNVRKIDMVTSLKSVE</sequence>
<accession>A0A9D0ZBR3</accession>
<keyword evidence="5 6" id="KW-0472">Membrane</keyword>
<evidence type="ECO:0000256" key="2">
    <source>
        <dbReference type="ARBA" id="ARBA00022475"/>
    </source>
</evidence>
<evidence type="ECO:0000256" key="1">
    <source>
        <dbReference type="ARBA" id="ARBA00004651"/>
    </source>
</evidence>
<organism evidence="9 10">
    <name type="scientific">Candidatus Onthenecus intestinigallinarum</name>
    <dbReference type="NCBI Taxonomy" id="2840875"/>
    <lineage>
        <taxon>Bacteria</taxon>
        <taxon>Bacillati</taxon>
        <taxon>Bacillota</taxon>
        <taxon>Clostridia</taxon>
        <taxon>Eubacteriales</taxon>
        <taxon>Candidatus Onthenecus</taxon>
    </lineage>
</organism>
<evidence type="ECO:0000313" key="9">
    <source>
        <dbReference type="EMBL" id="HIQ71503.1"/>
    </source>
</evidence>
<comment type="subcellular location">
    <subcellularLocation>
        <location evidence="1">Cell membrane</location>
        <topology evidence="1">Multi-pass membrane protein</topology>
    </subcellularLocation>
</comment>
<feature type="transmembrane region" description="Helical" evidence="6">
    <location>
        <begin position="692"/>
        <end position="711"/>
    </location>
</feature>
<feature type="transmembrane region" description="Helical" evidence="6">
    <location>
        <begin position="305"/>
        <end position="323"/>
    </location>
</feature>
<evidence type="ECO:0000256" key="5">
    <source>
        <dbReference type="ARBA" id="ARBA00023136"/>
    </source>
</evidence>
<evidence type="ECO:0000259" key="7">
    <source>
        <dbReference type="Pfam" id="PF02687"/>
    </source>
</evidence>
<keyword evidence="3 6" id="KW-0812">Transmembrane</keyword>
<dbReference type="Pfam" id="PF02687">
    <property type="entry name" value="FtsX"/>
    <property type="match status" value="2"/>
</dbReference>
<feature type="domain" description="ABC3 transporter permease C-terminal" evidence="7">
    <location>
        <begin position="257"/>
        <end position="362"/>
    </location>
</feature>
<dbReference type="InterPro" id="IPR038766">
    <property type="entry name" value="Membrane_comp_ABC_pdt"/>
</dbReference>
<feature type="transmembrane region" description="Helical" evidence="6">
    <location>
        <begin position="256"/>
        <end position="278"/>
    </location>
</feature>
<evidence type="ECO:0000256" key="4">
    <source>
        <dbReference type="ARBA" id="ARBA00022989"/>
    </source>
</evidence>
<dbReference type="EMBL" id="DVFJ01000013">
    <property type="protein sequence ID" value="HIQ71503.1"/>
    <property type="molecule type" value="Genomic_DNA"/>
</dbReference>
<feature type="domain" description="ABC3 transporter permease C-terminal" evidence="7">
    <location>
        <begin position="643"/>
        <end position="760"/>
    </location>
</feature>
<gene>
    <name evidence="9" type="ORF">IAB73_04750</name>
</gene>
<evidence type="ECO:0000256" key="3">
    <source>
        <dbReference type="ARBA" id="ARBA00022692"/>
    </source>
</evidence>
<evidence type="ECO:0000256" key="6">
    <source>
        <dbReference type="SAM" id="Phobius"/>
    </source>
</evidence>
<dbReference type="Proteomes" id="UP000886887">
    <property type="component" value="Unassembled WGS sequence"/>
</dbReference>
<dbReference type="Pfam" id="PF12704">
    <property type="entry name" value="MacB_PCD"/>
    <property type="match status" value="1"/>
</dbReference>
<feature type="transmembrane region" description="Helical" evidence="6">
    <location>
        <begin position="639"/>
        <end position="660"/>
    </location>
</feature>
<dbReference type="GO" id="GO:0005886">
    <property type="term" value="C:plasma membrane"/>
    <property type="evidence" value="ECO:0007669"/>
    <property type="project" value="UniProtKB-SubCell"/>
</dbReference>
<dbReference type="PANTHER" id="PTHR30287">
    <property type="entry name" value="MEMBRANE COMPONENT OF PREDICTED ABC SUPERFAMILY METABOLITE UPTAKE TRANSPORTER"/>
    <property type="match status" value="1"/>
</dbReference>
<keyword evidence="4 6" id="KW-1133">Transmembrane helix</keyword>
<feature type="transmembrane region" description="Helical" evidence="6">
    <location>
        <begin position="423"/>
        <end position="443"/>
    </location>
</feature>
<feature type="transmembrane region" description="Helical" evidence="6">
    <location>
        <begin position="343"/>
        <end position="370"/>
    </location>
</feature>